<dbReference type="InterPro" id="IPR036259">
    <property type="entry name" value="MFS_trans_sf"/>
</dbReference>
<name>A0A7M2XWL4_9NOCA</name>
<dbReference type="PROSITE" id="PS50850">
    <property type="entry name" value="MFS"/>
    <property type="match status" value="1"/>
</dbReference>
<keyword evidence="10" id="KW-1185">Reference proteome</keyword>
<feature type="transmembrane region" description="Helical" evidence="7">
    <location>
        <begin position="133"/>
        <end position="152"/>
    </location>
</feature>
<feature type="region of interest" description="Disordered" evidence="6">
    <location>
        <begin position="365"/>
        <end position="398"/>
    </location>
</feature>
<reference evidence="9 10" key="1">
    <citation type="submission" date="2020-10" db="EMBL/GenBank/DDBJ databases">
        <title>Whole genome sequence of oil-degrading bacteria Rhodococcus pyridinivorans strain 5Ap.</title>
        <authorList>
            <person name="Akhremchuk A.E."/>
            <person name="Valentovich L.N."/>
            <person name="Charniauskaya M.I."/>
            <person name="Bukliarevich H.A."/>
            <person name="Titok M.A."/>
        </authorList>
    </citation>
    <scope>NUCLEOTIDE SEQUENCE [LARGE SCALE GENOMIC DNA]</scope>
    <source>
        <strain evidence="9 10">5Ap</strain>
        <plasmid evidence="9 10">pNAPH</plasmid>
    </source>
</reference>
<evidence type="ECO:0000256" key="6">
    <source>
        <dbReference type="SAM" id="MobiDB-lite"/>
    </source>
</evidence>
<keyword evidence="2" id="KW-0813">Transport</keyword>
<geneLocation type="plasmid" evidence="9 10">
    <name>pNAPH</name>
</geneLocation>
<keyword evidence="3 7" id="KW-0812">Transmembrane</keyword>
<evidence type="ECO:0000256" key="1">
    <source>
        <dbReference type="ARBA" id="ARBA00004651"/>
    </source>
</evidence>
<dbReference type="PROSITE" id="PS00217">
    <property type="entry name" value="SUGAR_TRANSPORT_2"/>
    <property type="match status" value="1"/>
</dbReference>
<feature type="transmembrane region" description="Helical" evidence="7">
    <location>
        <begin position="12"/>
        <end position="37"/>
    </location>
</feature>
<feature type="transmembrane region" description="Helical" evidence="7">
    <location>
        <begin position="159"/>
        <end position="180"/>
    </location>
</feature>
<dbReference type="InterPro" id="IPR005829">
    <property type="entry name" value="Sugar_transporter_CS"/>
</dbReference>
<dbReference type="Gene3D" id="1.20.1250.20">
    <property type="entry name" value="MFS general substrate transporter like domains"/>
    <property type="match status" value="2"/>
</dbReference>
<dbReference type="Proteomes" id="UP000593818">
    <property type="component" value="Plasmid pNAPH"/>
</dbReference>
<dbReference type="AlphaFoldDB" id="A0A7M2XWL4"/>
<keyword evidence="4 7" id="KW-1133">Transmembrane helix</keyword>
<feature type="domain" description="Major facilitator superfamily (MFS) profile" evidence="8">
    <location>
        <begin position="7"/>
        <end position="398"/>
    </location>
</feature>
<dbReference type="GO" id="GO:0005886">
    <property type="term" value="C:plasma membrane"/>
    <property type="evidence" value="ECO:0007669"/>
    <property type="project" value="UniProtKB-SubCell"/>
</dbReference>
<dbReference type="RefSeq" id="WP_193904002.1">
    <property type="nucleotide sequence ID" value="NZ_CP063451.1"/>
</dbReference>
<keyword evidence="9" id="KW-0614">Plasmid</keyword>
<proteinExistence type="predicted"/>
<sequence length="398" mass="40793">MDSVNCDRALSALAIILFSFALGTLSVVVPLLGVHAGYTPSEIGLLVAVAAIAQLITRLYMGALMRRIPDKFFLVGSGLMIAISCALLAISPAVVFFVASQLVQGIARAFFWTSSQTHAVRTSAAPVSGLRDVNLAAGIGALLGPTVAGYFWEASVELPLIMGIVAGSVAVVPAALLIRFPPFAARPSSLTGSDVRLWRRPGVNVACWMNTGAGTWKSLLDSYVPLALSLAGQPAAVIGILLSIANAAVLVGSTVSGWVRSRGVRASLVIGMIMTGLGLAAVGPFSGLTVPVAAALAISGIGAGVLQTVGPAIAAEMVHPEERGDALALTGTFRATALFLSPLAMAGLVTLTPVTAALLAAGLLSSPRPQPPGGPTKMSSDRQRPKARAACLRRRETF</sequence>
<evidence type="ECO:0000256" key="7">
    <source>
        <dbReference type="SAM" id="Phobius"/>
    </source>
</evidence>
<evidence type="ECO:0000313" key="9">
    <source>
        <dbReference type="EMBL" id="QOW01461.1"/>
    </source>
</evidence>
<dbReference type="InterPro" id="IPR011701">
    <property type="entry name" value="MFS"/>
</dbReference>
<evidence type="ECO:0000313" key="10">
    <source>
        <dbReference type="Proteomes" id="UP000593818"/>
    </source>
</evidence>
<feature type="transmembrane region" description="Helical" evidence="7">
    <location>
        <begin position="235"/>
        <end position="259"/>
    </location>
</feature>
<dbReference type="PANTHER" id="PTHR23506:SF23">
    <property type="entry name" value="GH10249P"/>
    <property type="match status" value="1"/>
</dbReference>
<organism evidence="9 10">
    <name type="scientific">Rhodococcus pyridinivorans</name>
    <dbReference type="NCBI Taxonomy" id="103816"/>
    <lineage>
        <taxon>Bacteria</taxon>
        <taxon>Bacillati</taxon>
        <taxon>Actinomycetota</taxon>
        <taxon>Actinomycetes</taxon>
        <taxon>Mycobacteriales</taxon>
        <taxon>Nocardiaceae</taxon>
        <taxon>Rhodococcus</taxon>
    </lineage>
</organism>
<dbReference type="InterPro" id="IPR050930">
    <property type="entry name" value="MFS_Vesicular_Transporter"/>
</dbReference>
<dbReference type="InterPro" id="IPR020846">
    <property type="entry name" value="MFS_dom"/>
</dbReference>
<feature type="transmembrane region" description="Helical" evidence="7">
    <location>
        <begin position="266"/>
        <end position="286"/>
    </location>
</feature>
<feature type="transmembrane region" description="Helical" evidence="7">
    <location>
        <begin position="292"/>
        <end position="315"/>
    </location>
</feature>
<evidence type="ECO:0000259" key="8">
    <source>
        <dbReference type="PROSITE" id="PS50850"/>
    </source>
</evidence>
<comment type="subcellular location">
    <subcellularLocation>
        <location evidence="1">Cell membrane</location>
        <topology evidence="1">Multi-pass membrane protein</topology>
    </subcellularLocation>
</comment>
<dbReference type="Pfam" id="PF07690">
    <property type="entry name" value="MFS_1"/>
    <property type="match status" value="2"/>
</dbReference>
<dbReference type="PANTHER" id="PTHR23506">
    <property type="entry name" value="GH10249P"/>
    <property type="match status" value="1"/>
</dbReference>
<evidence type="ECO:0000256" key="3">
    <source>
        <dbReference type="ARBA" id="ARBA00022692"/>
    </source>
</evidence>
<keyword evidence="5 7" id="KW-0472">Membrane</keyword>
<dbReference type="EMBL" id="CP063451">
    <property type="protein sequence ID" value="QOW01461.1"/>
    <property type="molecule type" value="Genomic_DNA"/>
</dbReference>
<gene>
    <name evidence="9" type="ORF">INP59_24990</name>
</gene>
<evidence type="ECO:0000256" key="4">
    <source>
        <dbReference type="ARBA" id="ARBA00022989"/>
    </source>
</evidence>
<feature type="transmembrane region" description="Helical" evidence="7">
    <location>
        <begin position="72"/>
        <end position="99"/>
    </location>
</feature>
<dbReference type="GO" id="GO:0022857">
    <property type="term" value="F:transmembrane transporter activity"/>
    <property type="evidence" value="ECO:0007669"/>
    <property type="project" value="InterPro"/>
</dbReference>
<feature type="transmembrane region" description="Helical" evidence="7">
    <location>
        <begin position="43"/>
        <end position="60"/>
    </location>
</feature>
<protein>
    <submittedName>
        <fullName evidence="9">MFS transporter</fullName>
    </submittedName>
</protein>
<evidence type="ECO:0000256" key="5">
    <source>
        <dbReference type="ARBA" id="ARBA00023136"/>
    </source>
</evidence>
<evidence type="ECO:0000256" key="2">
    <source>
        <dbReference type="ARBA" id="ARBA00022448"/>
    </source>
</evidence>
<dbReference type="SUPFAM" id="SSF103473">
    <property type="entry name" value="MFS general substrate transporter"/>
    <property type="match status" value="1"/>
</dbReference>
<accession>A0A7M2XWL4</accession>
<feature type="transmembrane region" description="Helical" evidence="7">
    <location>
        <begin position="336"/>
        <end position="364"/>
    </location>
</feature>